<evidence type="ECO:0008006" key="4">
    <source>
        <dbReference type="Google" id="ProtNLM"/>
    </source>
</evidence>
<name>A0A386ULD6_9RHOB</name>
<evidence type="ECO:0000313" key="3">
    <source>
        <dbReference type="Proteomes" id="UP000272010"/>
    </source>
</evidence>
<dbReference type="Proteomes" id="UP000272010">
    <property type="component" value="Chromosome"/>
</dbReference>
<feature type="signal peptide" evidence="1">
    <location>
        <begin position="1"/>
        <end position="29"/>
    </location>
</feature>
<sequence length="129" mass="14118">MSIRPALLVLAVAALLGLASAFLPRAPHAAPPGHGDEARDFVPEDLGFRVIPLQEAARIAGRRFQGRLIAARLAPARPEERARGVELVHELRLMTRSRDVLLIRLDARTGAFLEVAGSGMTEARRRRDD</sequence>
<evidence type="ECO:0000256" key="1">
    <source>
        <dbReference type="SAM" id="SignalP"/>
    </source>
</evidence>
<dbReference type="EMBL" id="CP031078">
    <property type="protein sequence ID" value="AYF01535.1"/>
    <property type="molecule type" value="Genomic_DNA"/>
</dbReference>
<evidence type="ECO:0000313" key="2">
    <source>
        <dbReference type="EMBL" id="AYF01535.1"/>
    </source>
</evidence>
<organism evidence="2 3">
    <name type="scientific">Paracoccus yeei</name>
    <dbReference type="NCBI Taxonomy" id="147645"/>
    <lineage>
        <taxon>Bacteria</taxon>
        <taxon>Pseudomonadati</taxon>
        <taxon>Pseudomonadota</taxon>
        <taxon>Alphaproteobacteria</taxon>
        <taxon>Rhodobacterales</taxon>
        <taxon>Paracoccaceae</taxon>
        <taxon>Paracoccus</taxon>
    </lineage>
</organism>
<feature type="chain" id="PRO_5017285764" description="PepSY domain-containing protein" evidence="1">
    <location>
        <begin position="30"/>
        <end position="129"/>
    </location>
</feature>
<dbReference type="AlphaFoldDB" id="A0A386ULD6"/>
<reference evidence="3" key="1">
    <citation type="submission" date="2018-07" db="EMBL/GenBank/DDBJ databases">
        <title>Genome Structure of the Opportunistic Pathogen Paracoccus yeei (Alphaproteobacteria) and Identification of Putative Virulence Factors.</title>
        <authorList>
            <person name="Lasek R."/>
            <person name="Szuplewska M."/>
            <person name="Mitura M."/>
            <person name="Decewicz P."/>
            <person name="Chmielowska C."/>
            <person name="Pawlot A."/>
            <person name="Sentkowska D."/>
            <person name="Czarnecki J."/>
            <person name="Bartosik D."/>
        </authorList>
    </citation>
    <scope>NUCLEOTIDE SEQUENCE [LARGE SCALE GENOMIC DNA]</scope>
    <source>
        <strain evidence="3">CCUG 32053</strain>
    </source>
</reference>
<dbReference type="RefSeq" id="WP_120441933.1">
    <property type="nucleotide sequence ID" value="NZ_CP031078.1"/>
</dbReference>
<accession>A0A386ULD6</accession>
<proteinExistence type="predicted"/>
<keyword evidence="1" id="KW-0732">Signal</keyword>
<protein>
    <recommendedName>
        <fullName evidence="4">PepSY domain-containing protein</fullName>
    </recommendedName>
</protein>
<gene>
    <name evidence="2" type="ORF">PY32053_01911</name>
</gene>